<dbReference type="InterPro" id="IPR036515">
    <property type="entry name" value="Transposase_17_sf"/>
</dbReference>
<sequence>MANRSLVSGKTYFAAIKQKTFGTGFFDDACKEFYLRRLLHCQNAFQVQLHAYLLMEKELFLIFTPLTPSGFDSFVRFLNGSYNRYYLIRFARSVLAWQNEPLVCRLSSDNLVLDCQKFVERYVLDFSNKGHPGEYGYSSYSANAFTRKPSFLKRHRAVRQFINIEVNGLQRYRDFIAKPFREEYERYLQSRLLWGLPLLQQKSSFRLENSRTLTDIEKSVTIATIA</sequence>
<dbReference type="GO" id="GO:0004803">
    <property type="term" value="F:transposase activity"/>
    <property type="evidence" value="ECO:0007669"/>
    <property type="project" value="InterPro"/>
</dbReference>
<protein>
    <recommendedName>
        <fullName evidence="3">Transposase IS200-like domain-containing protein</fullName>
    </recommendedName>
</protein>
<dbReference type="Proteomes" id="UP000218767">
    <property type="component" value="Unassembled WGS sequence"/>
</dbReference>
<organism evidence="1 2">
    <name type="scientific">SAR86 cluster bacterium</name>
    <dbReference type="NCBI Taxonomy" id="2030880"/>
    <lineage>
        <taxon>Bacteria</taxon>
        <taxon>Pseudomonadati</taxon>
        <taxon>Pseudomonadota</taxon>
        <taxon>Gammaproteobacteria</taxon>
        <taxon>SAR86 cluster</taxon>
    </lineage>
</organism>
<dbReference type="EMBL" id="NVUL01000047">
    <property type="protein sequence ID" value="PCI77226.1"/>
    <property type="molecule type" value="Genomic_DNA"/>
</dbReference>
<dbReference type="Gene3D" id="3.30.70.1290">
    <property type="entry name" value="Transposase IS200-like"/>
    <property type="match status" value="1"/>
</dbReference>
<evidence type="ECO:0000313" key="1">
    <source>
        <dbReference type="EMBL" id="PCI77226.1"/>
    </source>
</evidence>
<dbReference type="GO" id="GO:0006313">
    <property type="term" value="P:DNA transposition"/>
    <property type="evidence" value="ECO:0007669"/>
    <property type="project" value="InterPro"/>
</dbReference>
<dbReference type="GO" id="GO:0003677">
    <property type="term" value="F:DNA binding"/>
    <property type="evidence" value="ECO:0007669"/>
    <property type="project" value="InterPro"/>
</dbReference>
<comment type="caution">
    <text evidence="1">The sequence shown here is derived from an EMBL/GenBank/DDBJ whole genome shotgun (WGS) entry which is preliminary data.</text>
</comment>
<dbReference type="SUPFAM" id="SSF143422">
    <property type="entry name" value="Transposase IS200-like"/>
    <property type="match status" value="1"/>
</dbReference>
<evidence type="ECO:0008006" key="3">
    <source>
        <dbReference type="Google" id="ProtNLM"/>
    </source>
</evidence>
<accession>A0A2A4X3Z7</accession>
<evidence type="ECO:0000313" key="2">
    <source>
        <dbReference type="Proteomes" id="UP000218767"/>
    </source>
</evidence>
<reference evidence="2" key="1">
    <citation type="submission" date="2017-08" db="EMBL/GenBank/DDBJ databases">
        <title>A dynamic microbial community with high functional redundancy inhabits the cold, oxic subseafloor aquifer.</title>
        <authorList>
            <person name="Tully B.J."/>
            <person name="Wheat C.G."/>
            <person name="Glazer B.T."/>
            <person name="Huber J.A."/>
        </authorList>
    </citation>
    <scope>NUCLEOTIDE SEQUENCE [LARGE SCALE GENOMIC DNA]</scope>
</reference>
<name>A0A2A4X3Z7_9GAMM</name>
<proteinExistence type="predicted"/>
<gene>
    <name evidence="1" type="ORF">COB20_08430</name>
</gene>
<dbReference type="AlphaFoldDB" id="A0A2A4X3Z7"/>